<dbReference type="InterPro" id="IPR055411">
    <property type="entry name" value="LRR_FXL15/At3g58940/PEG3-like"/>
</dbReference>
<dbReference type="EMBL" id="CACVBM020001151">
    <property type="protein sequence ID" value="CAA7034863.1"/>
    <property type="molecule type" value="Genomic_DNA"/>
</dbReference>
<accession>A0A6D2JCJ2</accession>
<dbReference type="AlphaFoldDB" id="A0A6D2JCJ2"/>
<organism evidence="2 3">
    <name type="scientific">Microthlaspi erraticum</name>
    <dbReference type="NCBI Taxonomy" id="1685480"/>
    <lineage>
        <taxon>Eukaryota</taxon>
        <taxon>Viridiplantae</taxon>
        <taxon>Streptophyta</taxon>
        <taxon>Embryophyta</taxon>
        <taxon>Tracheophyta</taxon>
        <taxon>Spermatophyta</taxon>
        <taxon>Magnoliopsida</taxon>
        <taxon>eudicotyledons</taxon>
        <taxon>Gunneridae</taxon>
        <taxon>Pentapetalae</taxon>
        <taxon>rosids</taxon>
        <taxon>malvids</taxon>
        <taxon>Brassicales</taxon>
        <taxon>Brassicaceae</taxon>
        <taxon>Coluteocarpeae</taxon>
        <taxon>Microthlaspi</taxon>
    </lineage>
</organism>
<evidence type="ECO:0000259" key="1">
    <source>
        <dbReference type="SMART" id="SM00579"/>
    </source>
</evidence>
<evidence type="ECO:0000313" key="3">
    <source>
        <dbReference type="Proteomes" id="UP000467841"/>
    </source>
</evidence>
<gene>
    <name evidence="2" type="ORF">MERR_LOCUS22098</name>
</gene>
<reference evidence="2" key="1">
    <citation type="submission" date="2020-01" db="EMBL/GenBank/DDBJ databases">
        <authorList>
            <person name="Mishra B."/>
        </authorList>
    </citation>
    <scope>NUCLEOTIDE SEQUENCE [LARGE SCALE GENOMIC DNA]</scope>
</reference>
<dbReference type="SMART" id="SM00579">
    <property type="entry name" value="FBD"/>
    <property type="match status" value="1"/>
</dbReference>
<evidence type="ECO:0000313" key="2">
    <source>
        <dbReference type="EMBL" id="CAA7034863.1"/>
    </source>
</evidence>
<dbReference type="Proteomes" id="UP000467841">
    <property type="component" value="Unassembled WGS sequence"/>
</dbReference>
<proteinExistence type="predicted"/>
<keyword evidence="3" id="KW-1185">Reference proteome</keyword>
<dbReference type="InterPro" id="IPR006566">
    <property type="entry name" value="FBD"/>
</dbReference>
<dbReference type="Pfam" id="PF24758">
    <property type="entry name" value="LRR_At5g56370"/>
    <property type="match status" value="1"/>
</dbReference>
<name>A0A6D2JCJ2_9BRAS</name>
<protein>
    <recommendedName>
        <fullName evidence="1">FBD domain-containing protein</fullName>
    </recommendedName>
</protein>
<feature type="domain" description="FBD" evidence="1">
    <location>
        <begin position="379"/>
        <end position="448"/>
    </location>
</feature>
<dbReference type="InterPro" id="IPR050232">
    <property type="entry name" value="FBL13/AtMIF1-like"/>
</dbReference>
<dbReference type="Pfam" id="PF08387">
    <property type="entry name" value="FBD"/>
    <property type="match status" value="1"/>
</dbReference>
<sequence>MAGRGKSKRCRSKKSRQRLKELDRISELPDPLICQILSHLAWAKEVVKTSVLSSRWRSLWLEVPNFKLSSVVFPDFRVLKSIGDTFFDSNRISCIQKLKLHIFEDDDEEYRVGAESYPTSWIDAAAKRKLQRLYVFMLPDYQSEIPISLYTCKTLVSLKLYGMVLPGAGFVSLPCLKLMKLRNVRCPDEATFERLVSCSPVLQVLKIAGHEDFHRAFPVHSLSLKKLQAKLERGHVVIDAPLLGVLKIEDTSVENYVIRNLASSFKLDLTLLCGKLVYESAKRNSFRVFLSGISNVGEMVMSEKTFKVFHLYSIFEPMPQFLYLSRLDATICPTDLKWLPAFLGCCPNLKSLVMGLFYTDELRFLFEQANQFSFSSVPECSLSSLESVDIDGICGNAADVKLVRYILENSIILKKLTLDLRYCHNENAILKKLLGIPRRSITCQVLLRESEC</sequence>
<dbReference type="PANTHER" id="PTHR31900:SF25">
    <property type="entry name" value="FBD DOMAIN-CONTAINING PROTEIN"/>
    <property type="match status" value="1"/>
</dbReference>
<comment type="caution">
    <text evidence="2">The sequence shown here is derived from an EMBL/GenBank/DDBJ whole genome shotgun (WGS) entry which is preliminary data.</text>
</comment>
<dbReference type="PANTHER" id="PTHR31900">
    <property type="entry name" value="F-BOX/RNI SUPERFAMILY PROTEIN-RELATED"/>
    <property type="match status" value="1"/>
</dbReference>
<dbReference type="SUPFAM" id="SSF81383">
    <property type="entry name" value="F-box domain"/>
    <property type="match status" value="1"/>
</dbReference>
<dbReference type="OrthoDB" id="594804at2759"/>
<dbReference type="InterPro" id="IPR053781">
    <property type="entry name" value="F-box_AtFBL13-like"/>
</dbReference>
<dbReference type="CDD" id="cd22160">
    <property type="entry name" value="F-box_AtFBL13-like"/>
    <property type="match status" value="1"/>
</dbReference>
<dbReference type="InterPro" id="IPR036047">
    <property type="entry name" value="F-box-like_dom_sf"/>
</dbReference>
<dbReference type="SUPFAM" id="SSF52047">
    <property type="entry name" value="RNI-like"/>
    <property type="match status" value="1"/>
</dbReference>